<feature type="transmembrane region" description="Helical" evidence="7">
    <location>
        <begin position="236"/>
        <end position="256"/>
    </location>
</feature>
<dbReference type="PANTHER" id="PTHR33406:SF6">
    <property type="entry name" value="MEMBRANE PROTEIN YDGH-RELATED"/>
    <property type="match status" value="1"/>
</dbReference>
<keyword evidence="3" id="KW-1003">Cell membrane</keyword>
<comment type="similarity">
    <text evidence="2">Belongs to the resistance-nodulation-cell division (RND) (TC 2.A.6) family. MmpL subfamily.</text>
</comment>
<feature type="transmembrane region" description="Helical" evidence="7">
    <location>
        <begin position="311"/>
        <end position="333"/>
    </location>
</feature>
<keyword evidence="10" id="KW-1185">Reference proteome</keyword>
<dbReference type="GO" id="GO:0005886">
    <property type="term" value="C:plasma membrane"/>
    <property type="evidence" value="ECO:0007669"/>
    <property type="project" value="UniProtKB-SubCell"/>
</dbReference>
<gene>
    <name evidence="9" type="ORF">FC20_GL001052</name>
</gene>
<evidence type="ECO:0000313" key="10">
    <source>
        <dbReference type="Proteomes" id="UP000051074"/>
    </source>
</evidence>
<dbReference type="InterPro" id="IPR050545">
    <property type="entry name" value="Mycobact_MmpL"/>
</dbReference>
<feature type="domain" description="Membrane transport protein MMPL" evidence="8">
    <location>
        <begin position="1193"/>
        <end position="1414"/>
    </location>
</feature>
<dbReference type="InterPro" id="IPR004869">
    <property type="entry name" value="MMPL_dom"/>
</dbReference>
<protein>
    <submittedName>
        <fullName evidence="9">MMPL family protein</fullName>
    </submittedName>
</protein>
<dbReference type="eggNOG" id="COG2409">
    <property type="taxonomic scope" value="Bacteria"/>
</dbReference>
<evidence type="ECO:0000256" key="4">
    <source>
        <dbReference type="ARBA" id="ARBA00022692"/>
    </source>
</evidence>
<dbReference type="Pfam" id="PF03176">
    <property type="entry name" value="MMPL"/>
    <property type="match status" value="2"/>
</dbReference>
<comment type="caution">
    <text evidence="9">The sequence shown here is derived from an EMBL/GenBank/DDBJ whole genome shotgun (WGS) entry which is preliminary data.</text>
</comment>
<dbReference type="Proteomes" id="UP000051074">
    <property type="component" value="Unassembled WGS sequence"/>
</dbReference>
<dbReference type="SUPFAM" id="SSF82866">
    <property type="entry name" value="Multidrug efflux transporter AcrB transmembrane domain"/>
    <property type="match status" value="2"/>
</dbReference>
<feature type="transmembrane region" description="Helical" evidence="7">
    <location>
        <begin position="1269"/>
        <end position="1288"/>
    </location>
</feature>
<dbReference type="SUPFAM" id="SSF101967">
    <property type="entry name" value="Adhesin YadA, collagen-binding domain"/>
    <property type="match status" value="2"/>
</dbReference>
<feature type="domain" description="Membrane transport protein MMPL" evidence="8">
    <location>
        <begin position="48"/>
        <end position="365"/>
    </location>
</feature>
<dbReference type="STRING" id="1293597.FC20_GL001052"/>
<evidence type="ECO:0000256" key="5">
    <source>
        <dbReference type="ARBA" id="ARBA00022989"/>
    </source>
</evidence>
<comment type="subcellular location">
    <subcellularLocation>
        <location evidence="1">Cell membrane</location>
        <topology evidence="1">Multi-pass membrane protein</topology>
    </subcellularLocation>
</comment>
<evidence type="ECO:0000313" key="9">
    <source>
        <dbReference type="EMBL" id="KRL01025.1"/>
    </source>
</evidence>
<reference evidence="9 10" key="1">
    <citation type="journal article" date="2015" name="Genome Announc.">
        <title>Expanding the biotechnology potential of lactobacilli through comparative genomics of 213 strains and associated genera.</title>
        <authorList>
            <person name="Sun Z."/>
            <person name="Harris H.M."/>
            <person name="McCann A."/>
            <person name="Guo C."/>
            <person name="Argimon S."/>
            <person name="Zhang W."/>
            <person name="Yang X."/>
            <person name="Jeffery I.B."/>
            <person name="Cooney J.C."/>
            <person name="Kagawa T.F."/>
            <person name="Liu W."/>
            <person name="Song Y."/>
            <person name="Salvetti E."/>
            <person name="Wrobel A."/>
            <person name="Rasinkangas P."/>
            <person name="Parkhill J."/>
            <person name="Rea M.C."/>
            <person name="O'Sullivan O."/>
            <person name="Ritari J."/>
            <person name="Douillard F.P."/>
            <person name="Paul Ross R."/>
            <person name="Yang R."/>
            <person name="Briner A.E."/>
            <person name="Felis G.E."/>
            <person name="de Vos W.M."/>
            <person name="Barrangou R."/>
            <person name="Klaenhammer T.R."/>
            <person name="Caufield P.W."/>
            <person name="Cui Y."/>
            <person name="Zhang H."/>
            <person name="O'Toole P.W."/>
        </authorList>
    </citation>
    <scope>NUCLEOTIDE SEQUENCE [LARGE SCALE GENOMIC DNA]</scope>
    <source>
        <strain evidence="9 10">DSM 19284</strain>
    </source>
</reference>
<evidence type="ECO:0000259" key="8">
    <source>
        <dbReference type="Pfam" id="PF03176"/>
    </source>
</evidence>
<evidence type="ECO:0000256" key="2">
    <source>
        <dbReference type="ARBA" id="ARBA00010157"/>
    </source>
</evidence>
<dbReference type="EMBL" id="AZDU01000031">
    <property type="protein sequence ID" value="KRL01025.1"/>
    <property type="molecule type" value="Genomic_DNA"/>
</dbReference>
<keyword evidence="5 7" id="KW-1133">Transmembrane helix</keyword>
<dbReference type="PANTHER" id="PTHR33406">
    <property type="entry name" value="MEMBRANE PROTEIN MJ1562-RELATED"/>
    <property type="match status" value="1"/>
</dbReference>
<feature type="transmembrane region" description="Helical" evidence="7">
    <location>
        <begin position="1397"/>
        <end position="1418"/>
    </location>
</feature>
<keyword evidence="6 7" id="KW-0472">Membrane</keyword>
<dbReference type="PATRIC" id="fig|1293597.4.peg.1126"/>
<dbReference type="RefSeq" id="WP_056945347.1">
    <property type="nucleotide sequence ID" value="NZ_AZDU01000031.1"/>
</dbReference>
<dbReference type="Gene3D" id="1.10.287.950">
    <property type="entry name" value="Methyl-accepting chemotaxis protein"/>
    <property type="match status" value="1"/>
</dbReference>
<feature type="transmembrane region" description="Helical" evidence="7">
    <location>
        <begin position="1368"/>
        <end position="1391"/>
    </location>
</feature>
<feature type="transmembrane region" description="Helical" evidence="7">
    <location>
        <begin position="1295"/>
        <end position="1315"/>
    </location>
</feature>
<sequence>MKKLLKNHLGALIAWILILVISLVALPNVDSLTRAHSEISLPSSVESEAAKLIKNEWGSKKKNTYEVAVVFNKKDGKLTDVDKSNIQTSIDRLTSNKKRYGIKDSLAPQDNIATKKLLKSKDGTTWVMQMNISKKHGTISQVYDEINSAVKTSGVRTYVTGADVLNNDFTTSIQEGIKKTELITVVFIFIVLIIVFKSPVVPLVSLLTVGVSFLVSFSIVTNLVNQVNFPFSNFTQVFMVIVLFGIGTDYNILLYNHFKEDLGNDMSVPDATRDSIKKAGRTILYSGSSILIGFSALGLANFSVYRSASGVAVGVLVLLVVLLTLNPFFMMTLGKKMFWPTKTFTGENPSKLWHGISSATLKRPIVFLAAVAVVVAPFFVTYSNVLNYDDTAEISDSTPSKVGLQLVQKHYSKGMAMPSYLYIKSDHTLDNEKDLKLIDELTQKLRKSEGVDKVISVTEPYNEKIKLLYVKKQMKSVTDGTDKLEKGVSKLTKGSEKVTSGAKKLASGADTLSSGTDALTDGAKSLYTGTVKLYNGSIALYDGAGTLYNGTKTLAVGTNSLYSGTKKLASGAGTLSSGAKTLKNGTSSLASGAGKLYSGSKTLQSGTTTLYNGTKTLKNGTASLYTGAGSLNTGAASLYSGAGKVNSGASSLYTGAGKLKTGSASLYSGTETLKNGTASLLSGGSSLTSGTSSLASGANELYTGTQKLTNGASELTSNMKTLVAGLDQLKSELQAQSSSLDSSQLTQLSDGLAQLDNGLKQLNSSVSSVNIGSIDTSKISQVASGLQSLSSQATTLANSLNGAKSNAYALSASINKVSDATLKAELQKELASLSANLTTAGSSATTISNTMTTAKSELSGLTNSTSSLNSLSSTLSTLKTSVASLSAGATQLNSKAQKGIYSLSSGLSKISEMQAAVDKLDAGANQLYTGSNSLYSGLNSGLAGAMKLAAGAKQVDTGANSLYSGISQVNTGANSLYTGAGTLNTGINSLYTGAGTLSSGTASLYSGAGTLASGANSLYAGAGKVNSGAASLYTGAAKLNSGVGTLTTGASSLSSGANKVNSGAGQLSSGASKLSAGLNSGLVGAAQLVNGASKLATGANSLYSGAGQLKNGLAQGANGASQLAEGSQKLSSGTTKLKNGASELADKTPAITSGLTAVNNGLVSAASYLNGLRKSPASDTFYIPNSVLKNNKDIKKSISVLLSPDKKSAMIIIILDSNPSSESAAKHSQALSAMARKSLKGTDLGKAEVEMGGQSSTIEDTKNTASGDFTRTMAIMLIGIGIALIFVTRSLLQPIYILGTLLLAYVSSLSITRWLVNAIMHRSMLAWNVPFFTFIMLIALGVDYSIFVMMRYRDSDYHALPSERILEACTVIGTVVISAAIILGGTFAALIPSGVPTLIEVAIGVIIGLAILVFLMPINLSAATKLTYEGFPWLKWPFGKKKAKLNSNN</sequence>
<dbReference type="eggNOG" id="COG1511">
    <property type="taxonomic scope" value="Bacteria"/>
</dbReference>
<proteinExistence type="inferred from homology"/>
<evidence type="ECO:0000256" key="6">
    <source>
        <dbReference type="ARBA" id="ARBA00023136"/>
    </source>
</evidence>
<dbReference type="InterPro" id="IPR011049">
    <property type="entry name" value="Serralysin-like_metalloprot_C"/>
</dbReference>
<dbReference type="Gene3D" id="1.20.1640.10">
    <property type="entry name" value="Multidrug efflux transporter AcrB transmembrane domain"/>
    <property type="match status" value="2"/>
</dbReference>
<dbReference type="NCBIfam" id="TIGR03057">
    <property type="entry name" value="xxxLxxG_by_4"/>
    <property type="match status" value="13"/>
</dbReference>
<evidence type="ECO:0000256" key="1">
    <source>
        <dbReference type="ARBA" id="ARBA00004651"/>
    </source>
</evidence>
<name>A0A0R1M0B2_9LACO</name>
<dbReference type="InterPro" id="IPR023908">
    <property type="entry name" value="xxxLxxG_rpt"/>
</dbReference>
<evidence type="ECO:0000256" key="7">
    <source>
        <dbReference type="SAM" id="Phobius"/>
    </source>
</evidence>
<accession>A0A0R1M0B2</accession>
<feature type="transmembrane region" description="Helical" evidence="7">
    <location>
        <begin position="365"/>
        <end position="385"/>
    </location>
</feature>
<keyword evidence="4 7" id="KW-0812">Transmembrane</keyword>
<feature type="transmembrane region" description="Helical" evidence="7">
    <location>
        <begin position="180"/>
        <end position="196"/>
    </location>
</feature>
<evidence type="ECO:0000256" key="3">
    <source>
        <dbReference type="ARBA" id="ARBA00022475"/>
    </source>
</evidence>
<organism evidence="9 10">
    <name type="scientific">Lactobacillus equicursoris DSM 19284 = JCM 14600 = CIP 110162</name>
    <dbReference type="NCBI Taxonomy" id="1293597"/>
    <lineage>
        <taxon>Bacteria</taxon>
        <taxon>Bacillati</taxon>
        <taxon>Bacillota</taxon>
        <taxon>Bacilli</taxon>
        <taxon>Lactobacillales</taxon>
        <taxon>Lactobacillaceae</taxon>
        <taxon>Lactobacillus</taxon>
    </lineage>
</organism>
<feature type="transmembrane region" description="Helical" evidence="7">
    <location>
        <begin position="283"/>
        <end position="305"/>
    </location>
</feature>
<feature type="transmembrane region" description="Helical" evidence="7">
    <location>
        <begin position="1327"/>
        <end position="1347"/>
    </location>
</feature>